<evidence type="ECO:0000313" key="2">
    <source>
        <dbReference type="EMBL" id="GHI50163.1"/>
    </source>
</evidence>
<feature type="region of interest" description="Disordered" evidence="1">
    <location>
        <begin position="1"/>
        <end position="30"/>
    </location>
</feature>
<sequence>MPSPPPPHSAADANGPHPATGPLTAPRQWTGGLGAYGGGVVDALAVAPGDPDLVPGPQGGELG</sequence>
<comment type="caution">
    <text evidence="2">The sequence shown here is derived from an EMBL/GenBank/DDBJ whole genome shotgun (WGS) entry which is preliminary data.</text>
</comment>
<proteinExistence type="predicted"/>
<evidence type="ECO:0000313" key="3">
    <source>
        <dbReference type="Proteomes" id="UP000646738"/>
    </source>
</evidence>
<evidence type="ECO:0000256" key="1">
    <source>
        <dbReference type="SAM" id="MobiDB-lite"/>
    </source>
</evidence>
<dbReference type="Proteomes" id="UP000646738">
    <property type="component" value="Unassembled WGS sequence"/>
</dbReference>
<reference evidence="3" key="1">
    <citation type="submission" date="2023-07" db="EMBL/GenBank/DDBJ databases">
        <title>Whole genome shotgun sequence of Streptomyces achromogenes subsp. rubradiris NBRC 14000.</title>
        <authorList>
            <person name="Komaki H."/>
            <person name="Tamura T."/>
        </authorList>
    </citation>
    <scope>NUCLEOTIDE SEQUENCE [LARGE SCALE GENOMIC DNA]</scope>
    <source>
        <strain evidence="3">NBRC 14000</strain>
    </source>
</reference>
<organism evidence="2 3">
    <name type="scientific">Streptomyces rubradiris</name>
    <name type="common">Streptomyces achromogenes subsp. rubradiris</name>
    <dbReference type="NCBI Taxonomy" id="285531"/>
    <lineage>
        <taxon>Bacteria</taxon>
        <taxon>Bacillati</taxon>
        <taxon>Actinomycetota</taxon>
        <taxon>Actinomycetes</taxon>
        <taxon>Kitasatosporales</taxon>
        <taxon>Streptomycetaceae</taxon>
        <taxon>Streptomyces</taxon>
    </lineage>
</organism>
<keyword evidence="3" id="KW-1185">Reference proteome</keyword>
<gene>
    <name evidence="2" type="ORF">Srubr_00090</name>
</gene>
<dbReference type="EMBL" id="BNEA01000001">
    <property type="protein sequence ID" value="GHI50163.1"/>
    <property type="molecule type" value="Genomic_DNA"/>
</dbReference>
<protein>
    <submittedName>
        <fullName evidence="2">Uncharacterized protein</fullName>
    </submittedName>
</protein>
<name>A0ABQ3R2S5_STRRR</name>
<accession>A0ABQ3R2S5</accession>